<evidence type="ECO:0000256" key="2">
    <source>
        <dbReference type="ARBA" id="ARBA00022475"/>
    </source>
</evidence>
<sequence>MARNGLKSLAGFADQAVASATNVALTVVVAREVDPWTLGAFAVAYTLYLVAVGLSRAVASEPLLVRYSHVPVGSHREGARRSTGLAIIIGVLGGAGLVVVAFAVGGAIAEAVAPLGVFLPALLLKDAWRFVFLAAERPGQAIVNDLVWAVAQVVCVGWVLLSGGGSVGGFVAAWGLSAVVACVAGAVQAGLAPSPWQAGRWVREHRDLLPSYVVDFAARAGGRNLTLLAVGWVGGLPALAAIRAAEVLFGGLNVVLQAGYLVAIPQAVGAYRKSAAALRAAVLAQSGLLVLLSLAYSAVILLVPDDWGRALVGQSWTLAEEVLLAQALLYTGIAAITGPVVGLRALGDARRSAAVRLLLVPLYIASSVAGAHLAGAAGAVLGLGLAHLVGLILWIAQFRTLLHIPPSLQGTSMELNEYGRRHRGILAPLILVPLIAAGGGLGWAALQPTGYRHITELQIPAPSDAASAATAEQSVASFRSLINSPAVVNAVARDTGVDAAVIRAGLSTERPSEDKERGNVVQVVFTGDDAATAPKVTTAAAVTAANELLGPNIERARSNVEGAQAAADERAKAVSDAMAANGLVPDRYRVLLGEITRLKTELIAPSGNRRRGVIARALREREAEQKTISAQVVPFMMLQNRADQANRSLIDTTAKFREVDSRLTQARASIVPLTTEAEALAKGPVMLRAAAMGAGIGVLLAIVAVGLREMLRPRRREQYVPPAEFEKLPERV</sequence>
<dbReference type="Proteomes" id="UP000334990">
    <property type="component" value="Unassembled WGS sequence"/>
</dbReference>
<feature type="transmembrane region" description="Helical" evidence="6">
    <location>
        <begin position="36"/>
        <end position="59"/>
    </location>
</feature>
<feature type="transmembrane region" description="Helical" evidence="6">
    <location>
        <begin position="380"/>
        <end position="404"/>
    </location>
</feature>
<comment type="subcellular location">
    <subcellularLocation>
        <location evidence="1">Cell membrane</location>
        <topology evidence="1">Multi-pass membrane protein</topology>
    </subcellularLocation>
</comment>
<feature type="transmembrane region" description="Helical" evidence="6">
    <location>
        <begin position="425"/>
        <end position="446"/>
    </location>
</feature>
<feature type="transmembrane region" description="Helical" evidence="6">
    <location>
        <begin position="353"/>
        <end position="374"/>
    </location>
</feature>
<evidence type="ECO:0000256" key="5">
    <source>
        <dbReference type="ARBA" id="ARBA00023136"/>
    </source>
</evidence>
<feature type="transmembrane region" description="Helical" evidence="6">
    <location>
        <begin position="685"/>
        <end position="707"/>
    </location>
</feature>
<reference evidence="7 8" key="1">
    <citation type="submission" date="2019-10" db="EMBL/GenBank/DDBJ databases">
        <title>Whole genome shotgun sequence of Acrocarpospora corrugata NBRC 13972.</title>
        <authorList>
            <person name="Ichikawa N."/>
            <person name="Kimura A."/>
            <person name="Kitahashi Y."/>
            <person name="Komaki H."/>
            <person name="Oguchi A."/>
        </authorList>
    </citation>
    <scope>NUCLEOTIDE SEQUENCE [LARGE SCALE GENOMIC DNA]</scope>
    <source>
        <strain evidence="7 8">NBRC 13972</strain>
    </source>
</reference>
<dbReference type="PANTHER" id="PTHR30250">
    <property type="entry name" value="PST FAMILY PREDICTED COLANIC ACID TRANSPORTER"/>
    <property type="match status" value="1"/>
</dbReference>
<evidence type="ECO:0000256" key="6">
    <source>
        <dbReference type="SAM" id="Phobius"/>
    </source>
</evidence>
<keyword evidence="2" id="KW-1003">Cell membrane</keyword>
<dbReference type="PANTHER" id="PTHR30250:SF26">
    <property type="entry name" value="PSMA PROTEIN"/>
    <property type="match status" value="1"/>
</dbReference>
<comment type="caution">
    <text evidence="7">The sequence shown here is derived from an EMBL/GenBank/DDBJ whole genome shotgun (WGS) entry which is preliminary data.</text>
</comment>
<evidence type="ECO:0000313" key="8">
    <source>
        <dbReference type="Proteomes" id="UP000334990"/>
    </source>
</evidence>
<dbReference type="AlphaFoldDB" id="A0A5M3VX24"/>
<name>A0A5M3VX24_9ACTN</name>
<evidence type="ECO:0000256" key="1">
    <source>
        <dbReference type="ARBA" id="ARBA00004651"/>
    </source>
</evidence>
<feature type="transmembrane region" description="Helical" evidence="6">
    <location>
        <begin position="85"/>
        <end position="109"/>
    </location>
</feature>
<dbReference type="CDD" id="cd13126">
    <property type="entry name" value="MATE_like_11"/>
    <property type="match status" value="1"/>
</dbReference>
<protein>
    <submittedName>
        <fullName evidence="7">Uncharacterized protein</fullName>
    </submittedName>
</protein>
<dbReference type="GO" id="GO:0005886">
    <property type="term" value="C:plasma membrane"/>
    <property type="evidence" value="ECO:0007669"/>
    <property type="project" value="UniProtKB-SubCell"/>
</dbReference>
<dbReference type="RefSeq" id="WP_155337656.1">
    <property type="nucleotide sequence ID" value="NZ_BAAABN010000029.1"/>
</dbReference>
<feature type="transmembrane region" description="Helical" evidence="6">
    <location>
        <begin position="142"/>
        <end position="161"/>
    </location>
</feature>
<feature type="transmembrane region" description="Helical" evidence="6">
    <location>
        <begin position="248"/>
        <end position="268"/>
    </location>
</feature>
<evidence type="ECO:0000256" key="4">
    <source>
        <dbReference type="ARBA" id="ARBA00022989"/>
    </source>
</evidence>
<proteinExistence type="predicted"/>
<feature type="transmembrane region" description="Helical" evidence="6">
    <location>
        <begin position="323"/>
        <end position="346"/>
    </location>
</feature>
<keyword evidence="4 6" id="KW-1133">Transmembrane helix</keyword>
<dbReference type="OrthoDB" id="3701119at2"/>
<evidence type="ECO:0000313" key="7">
    <source>
        <dbReference type="EMBL" id="GES01365.1"/>
    </source>
</evidence>
<keyword evidence="3 6" id="KW-0812">Transmembrane</keyword>
<dbReference type="EMBL" id="BLAD01000050">
    <property type="protein sequence ID" value="GES01365.1"/>
    <property type="molecule type" value="Genomic_DNA"/>
</dbReference>
<keyword evidence="5 6" id="KW-0472">Membrane</keyword>
<feature type="transmembrane region" description="Helical" evidence="6">
    <location>
        <begin position="225"/>
        <end position="242"/>
    </location>
</feature>
<feature type="transmembrane region" description="Helical" evidence="6">
    <location>
        <begin position="115"/>
        <end position="135"/>
    </location>
</feature>
<evidence type="ECO:0000256" key="3">
    <source>
        <dbReference type="ARBA" id="ARBA00022692"/>
    </source>
</evidence>
<feature type="transmembrane region" description="Helical" evidence="6">
    <location>
        <begin position="280"/>
        <end position="303"/>
    </location>
</feature>
<dbReference type="InterPro" id="IPR050833">
    <property type="entry name" value="Poly_Biosynth_Transport"/>
</dbReference>
<organism evidence="7 8">
    <name type="scientific">Acrocarpospora corrugata</name>
    <dbReference type="NCBI Taxonomy" id="35763"/>
    <lineage>
        <taxon>Bacteria</taxon>
        <taxon>Bacillati</taxon>
        <taxon>Actinomycetota</taxon>
        <taxon>Actinomycetes</taxon>
        <taxon>Streptosporangiales</taxon>
        <taxon>Streptosporangiaceae</taxon>
        <taxon>Acrocarpospora</taxon>
    </lineage>
</organism>
<gene>
    <name evidence="7" type="ORF">Acor_34290</name>
</gene>
<accession>A0A5M3VX24</accession>
<feature type="transmembrane region" description="Helical" evidence="6">
    <location>
        <begin position="167"/>
        <end position="191"/>
    </location>
</feature>
<keyword evidence="8" id="KW-1185">Reference proteome</keyword>